<gene>
    <name evidence="2" type="ORF">BDN71DRAFT_1433589</name>
</gene>
<keyword evidence="3" id="KW-1185">Reference proteome</keyword>
<feature type="signal peptide" evidence="1">
    <location>
        <begin position="1"/>
        <end position="15"/>
    </location>
</feature>
<feature type="chain" id="PRO_5040181942" evidence="1">
    <location>
        <begin position="16"/>
        <end position="213"/>
    </location>
</feature>
<sequence>MAVLILLLQILSTWKIHVMLLAKHSSVLTNIFTLPQTNNPNPEGGVDNPIVMPVPWEQLENMLEWIFHLWDKSKLKSNHTLLTAWLKPAIQYLLEHRTLQDLTMEEANEIGIGLYSILACAKEAWQTYRLSVAYQPVILDFSDDERWGDEGGCDNHSECIAVWMGGGGGSKVAIGGVLVSTLTAGAVTCASISTERMRFAVDVVATNEGASGS</sequence>
<accession>A0A9P5ZPB6</accession>
<protein>
    <submittedName>
        <fullName evidence="2">Uncharacterized protein</fullName>
    </submittedName>
</protein>
<comment type="caution">
    <text evidence="2">The sequence shown here is derived from an EMBL/GenBank/DDBJ whole genome shotgun (WGS) entry which is preliminary data.</text>
</comment>
<evidence type="ECO:0000313" key="3">
    <source>
        <dbReference type="Proteomes" id="UP000807025"/>
    </source>
</evidence>
<dbReference type="Proteomes" id="UP000807025">
    <property type="component" value="Unassembled WGS sequence"/>
</dbReference>
<dbReference type="OrthoDB" id="2985972at2759"/>
<proteinExistence type="predicted"/>
<reference evidence="2" key="1">
    <citation type="submission" date="2020-11" db="EMBL/GenBank/DDBJ databases">
        <authorList>
            <consortium name="DOE Joint Genome Institute"/>
            <person name="Ahrendt S."/>
            <person name="Riley R."/>
            <person name="Andreopoulos W."/>
            <person name="Labutti K."/>
            <person name="Pangilinan J."/>
            <person name="Ruiz-Duenas F.J."/>
            <person name="Barrasa J.M."/>
            <person name="Sanchez-Garcia M."/>
            <person name="Camarero S."/>
            <person name="Miyauchi S."/>
            <person name="Serrano A."/>
            <person name="Linde D."/>
            <person name="Babiker R."/>
            <person name="Drula E."/>
            <person name="Ayuso-Fernandez I."/>
            <person name="Pacheco R."/>
            <person name="Padilla G."/>
            <person name="Ferreira P."/>
            <person name="Barriuso J."/>
            <person name="Kellner H."/>
            <person name="Castanera R."/>
            <person name="Alfaro M."/>
            <person name="Ramirez L."/>
            <person name="Pisabarro A.G."/>
            <person name="Kuo A."/>
            <person name="Tritt A."/>
            <person name="Lipzen A."/>
            <person name="He G."/>
            <person name="Yan M."/>
            <person name="Ng V."/>
            <person name="Cullen D."/>
            <person name="Martin F."/>
            <person name="Rosso M.-N."/>
            <person name="Henrissat B."/>
            <person name="Hibbett D."/>
            <person name="Martinez A.T."/>
            <person name="Grigoriev I.V."/>
        </authorList>
    </citation>
    <scope>NUCLEOTIDE SEQUENCE</scope>
    <source>
        <strain evidence="2">ATCC 90797</strain>
    </source>
</reference>
<keyword evidence="1" id="KW-0732">Signal</keyword>
<organism evidence="2 3">
    <name type="scientific">Pleurotus eryngii</name>
    <name type="common">Boletus of the steppes</name>
    <dbReference type="NCBI Taxonomy" id="5323"/>
    <lineage>
        <taxon>Eukaryota</taxon>
        <taxon>Fungi</taxon>
        <taxon>Dikarya</taxon>
        <taxon>Basidiomycota</taxon>
        <taxon>Agaricomycotina</taxon>
        <taxon>Agaricomycetes</taxon>
        <taxon>Agaricomycetidae</taxon>
        <taxon>Agaricales</taxon>
        <taxon>Pleurotineae</taxon>
        <taxon>Pleurotaceae</taxon>
        <taxon>Pleurotus</taxon>
    </lineage>
</organism>
<dbReference type="EMBL" id="MU154609">
    <property type="protein sequence ID" value="KAF9491982.1"/>
    <property type="molecule type" value="Genomic_DNA"/>
</dbReference>
<dbReference type="AlphaFoldDB" id="A0A9P5ZPB6"/>
<evidence type="ECO:0000256" key="1">
    <source>
        <dbReference type="SAM" id="SignalP"/>
    </source>
</evidence>
<evidence type="ECO:0000313" key="2">
    <source>
        <dbReference type="EMBL" id="KAF9491982.1"/>
    </source>
</evidence>
<name>A0A9P5ZPB6_PLEER</name>